<evidence type="ECO:0000313" key="1">
    <source>
        <dbReference type="EMBL" id="MDX6806560.1"/>
    </source>
</evidence>
<dbReference type="InterPro" id="IPR006450">
    <property type="entry name" value="Phage_HK97_gp6-like"/>
</dbReference>
<dbReference type="Gene3D" id="1.10.3230.30">
    <property type="entry name" value="Phage gp6-like head-tail connector protein"/>
    <property type="match status" value="1"/>
</dbReference>
<name>A0ABU4RSA6_9HYPH</name>
<protein>
    <submittedName>
        <fullName evidence="1">Head-tail connector protein</fullName>
    </submittedName>
</protein>
<dbReference type="NCBIfam" id="TIGR01560">
    <property type="entry name" value="put_DNA_pack"/>
    <property type="match status" value="1"/>
</dbReference>
<dbReference type="NCBIfam" id="TIGR02215">
    <property type="entry name" value="phage_chp_gp8"/>
    <property type="match status" value="1"/>
</dbReference>
<dbReference type="RefSeq" id="WP_319844689.1">
    <property type="nucleotide sequence ID" value="NZ_JAXAFJ010000006.1"/>
</dbReference>
<accession>A0ABU4RSA6</accession>
<dbReference type="EMBL" id="JAXAFJ010000006">
    <property type="protein sequence ID" value="MDX6806560.1"/>
    <property type="molecule type" value="Genomic_DNA"/>
</dbReference>
<keyword evidence="2" id="KW-1185">Reference proteome</keyword>
<dbReference type="InterPro" id="IPR021146">
    <property type="entry name" value="Phage_gp6-like_head-tail"/>
</dbReference>
<organism evidence="1 2">
    <name type="scientific">Terrihabitans rhizophilus</name>
    <dbReference type="NCBI Taxonomy" id="3092662"/>
    <lineage>
        <taxon>Bacteria</taxon>
        <taxon>Pseudomonadati</taxon>
        <taxon>Pseudomonadota</taxon>
        <taxon>Alphaproteobacteria</taxon>
        <taxon>Hyphomicrobiales</taxon>
        <taxon>Terrihabitans</taxon>
    </lineage>
</organism>
<evidence type="ECO:0000313" key="2">
    <source>
        <dbReference type="Proteomes" id="UP001274321"/>
    </source>
</evidence>
<reference evidence="1 2" key="1">
    <citation type="submission" date="2023-11" db="EMBL/GenBank/DDBJ databases">
        <authorList>
            <person name="Bao R."/>
        </authorList>
    </citation>
    <scope>NUCLEOTIDE SEQUENCE [LARGE SCALE GENOMIC DNA]</scope>
    <source>
        <strain evidence="1 2">PJ23</strain>
    </source>
</reference>
<dbReference type="Pfam" id="PF05135">
    <property type="entry name" value="Phage_connect_1"/>
    <property type="match status" value="1"/>
</dbReference>
<sequence length="184" mass="19901">MPLILLTKPEEEPLSLADAKAYLRVDNDAEDALIGSLIVAARRHLEDATGKRFVRQLWRLSLDAWPVAGVVSLPLAPVLGIAAARLREVDGTEVPLDITNWSVDGANRLHTDTHVAVRRPFAGIEIDVEAGFGDAGDVPQDVVQAIRLLVAHLFEHRSGADHARNGLPLAAAALIAIERRVRLA</sequence>
<dbReference type="Proteomes" id="UP001274321">
    <property type="component" value="Unassembled WGS sequence"/>
</dbReference>
<proteinExistence type="predicted"/>
<gene>
    <name evidence="1" type="ORF">SCD90_10825</name>
</gene>
<dbReference type="CDD" id="cd08054">
    <property type="entry name" value="gp6"/>
    <property type="match status" value="1"/>
</dbReference>
<dbReference type="InterPro" id="IPR011738">
    <property type="entry name" value="Phage_CHP"/>
</dbReference>
<comment type="caution">
    <text evidence="1">The sequence shown here is derived from an EMBL/GenBank/DDBJ whole genome shotgun (WGS) entry which is preliminary data.</text>
</comment>